<evidence type="ECO:0000313" key="12">
    <source>
        <dbReference type="WBParaSite" id="SPAL_0000282200.1"/>
    </source>
</evidence>
<reference evidence="12" key="1">
    <citation type="submission" date="2017-02" db="UniProtKB">
        <authorList>
            <consortium name="WormBaseParasite"/>
        </authorList>
    </citation>
    <scope>IDENTIFICATION</scope>
</reference>
<dbReference type="PROSITE" id="PS50262">
    <property type="entry name" value="G_PROTEIN_RECEP_F1_2"/>
    <property type="match status" value="1"/>
</dbReference>
<feature type="transmembrane region" description="Helical" evidence="9">
    <location>
        <begin position="69"/>
        <end position="88"/>
    </location>
</feature>
<organism evidence="11 12">
    <name type="scientific">Strongyloides papillosus</name>
    <name type="common">Intestinal threadworm</name>
    <dbReference type="NCBI Taxonomy" id="174720"/>
    <lineage>
        <taxon>Eukaryota</taxon>
        <taxon>Metazoa</taxon>
        <taxon>Ecdysozoa</taxon>
        <taxon>Nematoda</taxon>
        <taxon>Chromadorea</taxon>
        <taxon>Rhabditida</taxon>
        <taxon>Tylenchina</taxon>
        <taxon>Panagrolaimomorpha</taxon>
        <taxon>Strongyloidoidea</taxon>
        <taxon>Strongyloididae</taxon>
        <taxon>Strongyloides</taxon>
    </lineage>
</organism>
<dbReference type="InterPro" id="IPR050125">
    <property type="entry name" value="GPCR_opsins"/>
</dbReference>
<keyword evidence="5 9" id="KW-0472">Membrane</keyword>
<feature type="transmembrane region" description="Helical" evidence="9">
    <location>
        <begin position="196"/>
        <end position="220"/>
    </location>
</feature>
<keyword evidence="2 9" id="KW-0812">Transmembrane</keyword>
<keyword evidence="6" id="KW-0675">Receptor</keyword>
<dbReference type="GO" id="GO:0016020">
    <property type="term" value="C:membrane"/>
    <property type="evidence" value="ECO:0007669"/>
    <property type="project" value="UniProtKB-SubCell"/>
</dbReference>
<dbReference type="PANTHER" id="PTHR24240">
    <property type="entry name" value="OPSIN"/>
    <property type="match status" value="1"/>
</dbReference>
<dbReference type="Proteomes" id="UP000046392">
    <property type="component" value="Unplaced"/>
</dbReference>
<feature type="domain" description="G-protein coupled receptors family 1 profile" evidence="10">
    <location>
        <begin position="51"/>
        <end position="346"/>
    </location>
</feature>
<evidence type="ECO:0000259" key="10">
    <source>
        <dbReference type="PROSITE" id="PS50262"/>
    </source>
</evidence>
<protein>
    <submittedName>
        <fullName evidence="12">G_PROTEIN_RECEP_F1_2 domain-containing protein</fullName>
    </submittedName>
</protein>
<sequence length="368" mass="42895">MVISNTTSSHGYFYFKNDEIDYLPEETTNQRLASIALSFWMFLITVFGSIGNGLIAFVFARNAHLRKKYFLLIVISVLYAFGSIFFILNSYHTYYHKIMRDPICTIHAYAISTLSVGGIHQLTVLSLERYIAINHPFLSIKLSLRIKILAAFGAFVWTLLTTTPPLLGWSKYKVLDDSLHYCIFDYLSKEKSTRHYIMYLFFNGYIAPLSIIIFSNYKIFSTAKGMIKTRKIDVYKKFLYYQDSHSFYSNTTKTTTTNLCKIDKSDNKNIIKEKELYQSYITYNKQQRKCARVIFYCVGSFVISWTPYAFASIVSNMIFNTQMNPIFVMFTAIASKMFVIWNPIIYGLMDQTFRNECSKLFSKFFISQ</sequence>
<dbReference type="AlphaFoldDB" id="A0A0N5B9V2"/>
<evidence type="ECO:0000256" key="9">
    <source>
        <dbReference type="SAM" id="Phobius"/>
    </source>
</evidence>
<dbReference type="SUPFAM" id="SSF81321">
    <property type="entry name" value="Family A G protein-coupled receptor-like"/>
    <property type="match status" value="1"/>
</dbReference>
<keyword evidence="8" id="KW-0716">Sensory transduction</keyword>
<feature type="transmembrane region" description="Helical" evidence="9">
    <location>
        <begin position="32"/>
        <end position="57"/>
    </location>
</feature>
<dbReference type="Pfam" id="PF00001">
    <property type="entry name" value="7tm_1"/>
    <property type="match status" value="1"/>
</dbReference>
<proteinExistence type="predicted"/>
<dbReference type="STRING" id="174720.A0A0N5B9V2"/>
<feature type="transmembrane region" description="Helical" evidence="9">
    <location>
        <begin position="148"/>
        <end position="167"/>
    </location>
</feature>
<keyword evidence="7" id="KW-0807">Transducer</keyword>
<name>A0A0N5B9V2_STREA</name>
<evidence type="ECO:0000256" key="6">
    <source>
        <dbReference type="ARBA" id="ARBA00023170"/>
    </source>
</evidence>
<evidence type="ECO:0000256" key="1">
    <source>
        <dbReference type="ARBA" id="ARBA00004141"/>
    </source>
</evidence>
<evidence type="ECO:0000256" key="3">
    <source>
        <dbReference type="ARBA" id="ARBA00022989"/>
    </source>
</evidence>
<evidence type="ECO:0000256" key="4">
    <source>
        <dbReference type="ARBA" id="ARBA00023040"/>
    </source>
</evidence>
<dbReference type="GO" id="GO:0007601">
    <property type="term" value="P:visual perception"/>
    <property type="evidence" value="ECO:0007669"/>
    <property type="project" value="UniProtKB-KW"/>
</dbReference>
<evidence type="ECO:0000256" key="7">
    <source>
        <dbReference type="ARBA" id="ARBA00023224"/>
    </source>
</evidence>
<dbReference type="Gene3D" id="1.20.1070.10">
    <property type="entry name" value="Rhodopsin 7-helix transmembrane proteins"/>
    <property type="match status" value="1"/>
</dbReference>
<evidence type="ECO:0000256" key="8">
    <source>
        <dbReference type="ARBA" id="ARBA00023305"/>
    </source>
</evidence>
<evidence type="ECO:0000256" key="2">
    <source>
        <dbReference type="ARBA" id="ARBA00022692"/>
    </source>
</evidence>
<dbReference type="PRINTS" id="PR00237">
    <property type="entry name" value="GPCRRHODOPSN"/>
</dbReference>
<dbReference type="GO" id="GO:0004930">
    <property type="term" value="F:G protein-coupled receptor activity"/>
    <property type="evidence" value="ECO:0007669"/>
    <property type="project" value="UniProtKB-KW"/>
</dbReference>
<feature type="transmembrane region" description="Helical" evidence="9">
    <location>
        <begin position="293"/>
        <end position="314"/>
    </location>
</feature>
<feature type="transmembrane region" description="Helical" evidence="9">
    <location>
        <begin position="326"/>
        <end position="349"/>
    </location>
</feature>
<keyword evidence="3 9" id="KW-1133">Transmembrane helix</keyword>
<dbReference type="InterPro" id="IPR000276">
    <property type="entry name" value="GPCR_Rhodpsn"/>
</dbReference>
<keyword evidence="4" id="KW-0297">G-protein coupled receptor</keyword>
<evidence type="ECO:0000256" key="5">
    <source>
        <dbReference type="ARBA" id="ARBA00023136"/>
    </source>
</evidence>
<dbReference type="InterPro" id="IPR017452">
    <property type="entry name" value="GPCR_Rhodpsn_7TM"/>
</dbReference>
<evidence type="ECO:0000313" key="11">
    <source>
        <dbReference type="Proteomes" id="UP000046392"/>
    </source>
</evidence>
<dbReference type="WBParaSite" id="SPAL_0000282200.1">
    <property type="protein sequence ID" value="SPAL_0000282200.1"/>
    <property type="gene ID" value="SPAL_0000282200"/>
</dbReference>
<keyword evidence="8" id="KW-0844">Vision</keyword>
<comment type="subcellular location">
    <subcellularLocation>
        <location evidence="1">Membrane</location>
        <topology evidence="1">Multi-pass membrane protein</topology>
    </subcellularLocation>
</comment>
<keyword evidence="11" id="KW-1185">Reference proteome</keyword>
<accession>A0A0N5B9V2</accession>